<name>A0A4D6HK16_9EURY</name>
<accession>A0A4D6HK16</accession>
<dbReference type="Pfam" id="PF19126">
    <property type="entry name" value="DUF5810"/>
    <property type="match status" value="1"/>
</dbReference>
<dbReference type="Proteomes" id="UP000296822">
    <property type="component" value="Chromosome"/>
</dbReference>
<organism evidence="2 3">
    <name type="scientific">Natronorubrum bangense</name>
    <dbReference type="NCBI Taxonomy" id="61858"/>
    <lineage>
        <taxon>Archaea</taxon>
        <taxon>Methanobacteriati</taxon>
        <taxon>Methanobacteriota</taxon>
        <taxon>Stenosarchaea group</taxon>
        <taxon>Halobacteria</taxon>
        <taxon>Halobacteriales</taxon>
        <taxon>Natrialbaceae</taxon>
        <taxon>Natronorubrum</taxon>
    </lineage>
</organism>
<dbReference type="AlphaFoldDB" id="A0A4D6HK16"/>
<dbReference type="GeneID" id="39850837"/>
<reference evidence="2 3" key="1">
    <citation type="journal article" date="2019" name="Nat. Commun.">
        <title>A new type of DNA phosphorothioation-based antiviral system in archaea.</title>
        <authorList>
            <person name="Xiong L."/>
            <person name="Liu S."/>
            <person name="Chen S."/>
            <person name="Xiao Y."/>
            <person name="Zhu B."/>
            <person name="Gao Y."/>
            <person name="Zhang Y."/>
            <person name="Chen B."/>
            <person name="Luo J."/>
            <person name="Deng Z."/>
            <person name="Chen X."/>
            <person name="Wang L."/>
            <person name="Chen S."/>
        </authorList>
    </citation>
    <scope>NUCLEOTIDE SEQUENCE [LARGE SCALE GENOMIC DNA]</scope>
    <source>
        <strain evidence="2 3">JCM 10635</strain>
    </source>
</reference>
<proteinExistence type="predicted"/>
<dbReference type="EMBL" id="CP031305">
    <property type="protein sequence ID" value="QCC54120.1"/>
    <property type="molecule type" value="Genomic_DNA"/>
</dbReference>
<feature type="region of interest" description="Disordered" evidence="1">
    <location>
        <begin position="58"/>
        <end position="142"/>
    </location>
</feature>
<dbReference type="KEGG" id="nbg:DV706_06210"/>
<feature type="compositionally biased region" description="Basic and acidic residues" evidence="1">
    <location>
        <begin position="72"/>
        <end position="82"/>
    </location>
</feature>
<evidence type="ECO:0000256" key="1">
    <source>
        <dbReference type="SAM" id="MobiDB-lite"/>
    </source>
</evidence>
<protein>
    <submittedName>
        <fullName evidence="2">Uncharacterized protein</fullName>
    </submittedName>
</protein>
<gene>
    <name evidence="2" type="ORF">DV706_06210</name>
</gene>
<dbReference type="InterPro" id="IPR043833">
    <property type="entry name" value="DUF5810"/>
</dbReference>
<dbReference type="RefSeq" id="WP_006065977.1">
    <property type="nucleotide sequence ID" value="NZ_CP031305.1"/>
</dbReference>
<evidence type="ECO:0000313" key="2">
    <source>
        <dbReference type="EMBL" id="QCC54120.1"/>
    </source>
</evidence>
<evidence type="ECO:0000313" key="3">
    <source>
        <dbReference type="Proteomes" id="UP000296822"/>
    </source>
</evidence>
<sequence length="142" mass="15059">MSYACPVCDTEQADAVHLANHLAITASLGRQDHSEWLAEHAPEWSECTPAELGEIVSRYAPEIDTSGAEASSHGHDHGRPESLEEGLARQSRQPGRGALSAEAESVLEEARELTQQMASDGDDDGSVDGTTAAAESTDDSRT</sequence>